<protein>
    <submittedName>
        <fullName evidence="2">Sugar phosphate isomerase/epimerase family protein</fullName>
    </submittedName>
</protein>
<dbReference type="InterPro" id="IPR036237">
    <property type="entry name" value="Xyl_isomerase-like_sf"/>
</dbReference>
<dbReference type="PANTHER" id="PTHR12110">
    <property type="entry name" value="HYDROXYPYRUVATE ISOMERASE"/>
    <property type="match status" value="1"/>
</dbReference>
<organism evidence="2 3">
    <name type="scientific">Ahrensia kielensis</name>
    <dbReference type="NCBI Taxonomy" id="76980"/>
    <lineage>
        <taxon>Bacteria</taxon>
        <taxon>Pseudomonadati</taxon>
        <taxon>Pseudomonadota</taxon>
        <taxon>Alphaproteobacteria</taxon>
        <taxon>Hyphomicrobiales</taxon>
        <taxon>Ahrensiaceae</taxon>
        <taxon>Ahrensia</taxon>
    </lineage>
</organism>
<dbReference type="SUPFAM" id="SSF51658">
    <property type="entry name" value="Xylose isomerase-like"/>
    <property type="match status" value="1"/>
</dbReference>
<dbReference type="Proteomes" id="UP001477870">
    <property type="component" value="Unassembled WGS sequence"/>
</dbReference>
<sequence>MNNPIGIISMFYARPFQKEQFPLFARMKQCGMDFVELLVPEAGDFDVGEARKVLEGEGLRVLLATRTNAERDISSEDQTARQGGIDYLNYSVNIAAELGAPLIGGPFYGSPLVFAGRAPVPVTENERQRRISAVIDGLAQVTSLAETVNVRLALEPVNRYETDLVNTVRQGTELVRMVSSPALGLLLDTFHMNMEEKDLPSAIRDAGDLLFHFQANENDRGFVGSGHVDWTGVSRALAAVSYTGGITLEPFRRTDERIGVPLAQWRAPLRDEDGDLRQSADYLRTALQFGGAN</sequence>
<dbReference type="EMBL" id="JBBMQO010000001">
    <property type="protein sequence ID" value="MEM5499968.1"/>
    <property type="molecule type" value="Genomic_DNA"/>
</dbReference>
<reference evidence="2 3" key="1">
    <citation type="submission" date="2024-03" db="EMBL/GenBank/DDBJ databases">
        <title>Community enrichment and isolation of bacterial strains for fucoidan degradation.</title>
        <authorList>
            <person name="Sichert A."/>
        </authorList>
    </citation>
    <scope>NUCLEOTIDE SEQUENCE [LARGE SCALE GENOMIC DNA]</scope>
    <source>
        <strain evidence="2 3">AS62</strain>
    </source>
</reference>
<keyword evidence="2" id="KW-0413">Isomerase</keyword>
<comment type="caution">
    <text evidence="2">The sequence shown here is derived from an EMBL/GenBank/DDBJ whole genome shotgun (WGS) entry which is preliminary data.</text>
</comment>
<keyword evidence="3" id="KW-1185">Reference proteome</keyword>
<name>A0ABU9T2I6_9HYPH</name>
<feature type="domain" description="Xylose isomerase-like TIM barrel" evidence="1">
    <location>
        <begin position="24"/>
        <end position="284"/>
    </location>
</feature>
<accession>A0ABU9T2I6</accession>
<evidence type="ECO:0000313" key="3">
    <source>
        <dbReference type="Proteomes" id="UP001477870"/>
    </source>
</evidence>
<proteinExistence type="predicted"/>
<gene>
    <name evidence="2" type="ORF">WNY59_00035</name>
</gene>
<evidence type="ECO:0000259" key="1">
    <source>
        <dbReference type="Pfam" id="PF01261"/>
    </source>
</evidence>
<dbReference type="InterPro" id="IPR050312">
    <property type="entry name" value="IolE/XylAMocC-like"/>
</dbReference>
<dbReference type="InterPro" id="IPR013022">
    <property type="entry name" value="Xyl_isomerase-like_TIM-brl"/>
</dbReference>
<dbReference type="RefSeq" id="WP_342845855.1">
    <property type="nucleotide sequence ID" value="NZ_JBBMQO010000001.1"/>
</dbReference>
<dbReference type="GO" id="GO:0016853">
    <property type="term" value="F:isomerase activity"/>
    <property type="evidence" value="ECO:0007669"/>
    <property type="project" value="UniProtKB-KW"/>
</dbReference>
<dbReference type="Gene3D" id="3.20.20.150">
    <property type="entry name" value="Divalent-metal-dependent TIM barrel enzymes"/>
    <property type="match status" value="1"/>
</dbReference>
<dbReference type="Pfam" id="PF01261">
    <property type="entry name" value="AP_endonuc_2"/>
    <property type="match status" value="1"/>
</dbReference>
<dbReference type="PANTHER" id="PTHR12110:SF41">
    <property type="entry name" value="INOSOSE DEHYDRATASE"/>
    <property type="match status" value="1"/>
</dbReference>
<evidence type="ECO:0000313" key="2">
    <source>
        <dbReference type="EMBL" id="MEM5499968.1"/>
    </source>
</evidence>